<dbReference type="AlphaFoldDB" id="A0AAW1KDI9"/>
<dbReference type="Proteomes" id="UP001443914">
    <property type="component" value="Unassembled WGS sequence"/>
</dbReference>
<organism evidence="2 3">
    <name type="scientific">Saponaria officinalis</name>
    <name type="common">Common soapwort</name>
    <name type="synonym">Lychnis saponaria</name>
    <dbReference type="NCBI Taxonomy" id="3572"/>
    <lineage>
        <taxon>Eukaryota</taxon>
        <taxon>Viridiplantae</taxon>
        <taxon>Streptophyta</taxon>
        <taxon>Embryophyta</taxon>
        <taxon>Tracheophyta</taxon>
        <taxon>Spermatophyta</taxon>
        <taxon>Magnoliopsida</taxon>
        <taxon>eudicotyledons</taxon>
        <taxon>Gunneridae</taxon>
        <taxon>Pentapetalae</taxon>
        <taxon>Caryophyllales</taxon>
        <taxon>Caryophyllaceae</taxon>
        <taxon>Caryophylleae</taxon>
        <taxon>Saponaria</taxon>
    </lineage>
</organism>
<reference evidence="2" key="1">
    <citation type="submission" date="2024-03" db="EMBL/GenBank/DDBJ databases">
        <title>WGS assembly of Saponaria officinalis var. Norfolk2.</title>
        <authorList>
            <person name="Jenkins J."/>
            <person name="Shu S."/>
            <person name="Grimwood J."/>
            <person name="Barry K."/>
            <person name="Goodstein D."/>
            <person name="Schmutz J."/>
            <person name="Leebens-Mack J."/>
            <person name="Osbourn A."/>
        </authorList>
    </citation>
    <scope>NUCLEOTIDE SEQUENCE [LARGE SCALE GENOMIC DNA]</scope>
    <source>
        <strain evidence="2">JIC</strain>
    </source>
</reference>
<evidence type="ECO:0000313" key="2">
    <source>
        <dbReference type="EMBL" id="KAK9716228.1"/>
    </source>
</evidence>
<comment type="caution">
    <text evidence="2">The sequence shown here is derived from an EMBL/GenBank/DDBJ whole genome shotgun (WGS) entry which is preliminary data.</text>
</comment>
<keyword evidence="3" id="KW-1185">Reference proteome</keyword>
<feature type="compositionally biased region" description="Basic and acidic residues" evidence="1">
    <location>
        <begin position="303"/>
        <end position="312"/>
    </location>
</feature>
<feature type="compositionally biased region" description="Gly residues" evidence="1">
    <location>
        <begin position="337"/>
        <end position="347"/>
    </location>
</feature>
<feature type="region of interest" description="Disordered" evidence="1">
    <location>
        <begin position="291"/>
        <end position="373"/>
    </location>
</feature>
<sequence length="373" mass="39869">MKLSLKFREETKHQNPLLRAKIPVSILGLPFLSGIVAGDSSDLSFSLRSNFSAGPSLSLSYHPTLSPPPSAVSAAAFPPFSVSLKSGIGIFGSPKDSPLVFSANFNPNSLTTPTFSLFIKPQFGNFSLFKSVDSASEGPIRVGGYGLNGDVGNGSVSDFGNGVDLGDGSKMGGVLKSLNMETSKGGILSGIFVAARTSMPVAKRALLNFRWGVDFPAENEGLKSGFPVLVMNKISLERIEDVKKSVEDEEKRRIVETKVGDLELLKGMCGWMRKEVEELHKENREMRLALEGLRAKPSPSSRNRGEEREKVGKKAVHSLSQNAEGMSGFERWRSNKNGGGNGGGGEACGNKEVKSSSSELENELQKAIKAASA</sequence>
<evidence type="ECO:0000313" key="3">
    <source>
        <dbReference type="Proteomes" id="UP001443914"/>
    </source>
</evidence>
<dbReference type="PANTHER" id="PTHR34285">
    <property type="entry name" value="OS08G0510800 PROTEIN"/>
    <property type="match status" value="1"/>
</dbReference>
<accession>A0AAW1KDI9</accession>
<dbReference type="PANTHER" id="PTHR34285:SF6">
    <property type="entry name" value="TRANSMEMBRANE PROTEIN"/>
    <property type="match status" value="1"/>
</dbReference>
<evidence type="ECO:0000256" key="1">
    <source>
        <dbReference type="SAM" id="MobiDB-lite"/>
    </source>
</evidence>
<gene>
    <name evidence="2" type="ORF">RND81_06G219500</name>
</gene>
<proteinExistence type="predicted"/>
<name>A0AAW1KDI9_SAPOF</name>
<dbReference type="EMBL" id="JBDFQZ010000006">
    <property type="protein sequence ID" value="KAK9716228.1"/>
    <property type="molecule type" value="Genomic_DNA"/>
</dbReference>
<protein>
    <submittedName>
        <fullName evidence="2">Uncharacterized protein</fullName>
    </submittedName>
</protein>